<dbReference type="EMBL" id="QBLH01001065">
    <property type="protein sequence ID" value="TGZ53337.1"/>
    <property type="molecule type" value="Genomic_DNA"/>
</dbReference>
<sequence length="189" mass="21779">MAVWEYRKDLKMKSSSIHGRQQRIKDRDPKRCYRRPFGRGEEVALVAKGGSWRGLNDEPLENNPSVAFTDALFFHSRSSPVSLSHAYTCVRLFRSDRWYGRVFVSRLAPTIVALPGQNGSMIDSLKKKRREEWLEIEVAVGVETVIHRGSGSPRSDHIISCRQHRTTCPNRKRIAIERMIRLAQHATHE</sequence>
<dbReference type="AlphaFoldDB" id="A0A4S2KZ03"/>
<organism evidence="1 2">
    <name type="scientific">Temnothorax longispinosus</name>
    <dbReference type="NCBI Taxonomy" id="300112"/>
    <lineage>
        <taxon>Eukaryota</taxon>
        <taxon>Metazoa</taxon>
        <taxon>Ecdysozoa</taxon>
        <taxon>Arthropoda</taxon>
        <taxon>Hexapoda</taxon>
        <taxon>Insecta</taxon>
        <taxon>Pterygota</taxon>
        <taxon>Neoptera</taxon>
        <taxon>Endopterygota</taxon>
        <taxon>Hymenoptera</taxon>
        <taxon>Apocrita</taxon>
        <taxon>Aculeata</taxon>
        <taxon>Formicoidea</taxon>
        <taxon>Formicidae</taxon>
        <taxon>Myrmicinae</taxon>
        <taxon>Temnothorax</taxon>
    </lineage>
</organism>
<dbReference type="Proteomes" id="UP000310200">
    <property type="component" value="Unassembled WGS sequence"/>
</dbReference>
<keyword evidence="2" id="KW-1185">Reference proteome</keyword>
<gene>
    <name evidence="1" type="ORF">DBV15_08539</name>
</gene>
<accession>A0A4S2KZ03</accession>
<protein>
    <submittedName>
        <fullName evidence="1">Uncharacterized protein</fullName>
    </submittedName>
</protein>
<evidence type="ECO:0000313" key="2">
    <source>
        <dbReference type="Proteomes" id="UP000310200"/>
    </source>
</evidence>
<reference evidence="1 2" key="1">
    <citation type="journal article" date="2019" name="Philos. Trans. R. Soc. Lond., B, Biol. Sci.">
        <title>Ant behaviour and brain gene expression of defending hosts depend on the ecological success of the intruding social parasite.</title>
        <authorList>
            <person name="Kaur R."/>
            <person name="Stoldt M."/>
            <person name="Jongepier E."/>
            <person name="Feldmeyer B."/>
            <person name="Menzel F."/>
            <person name="Bornberg-Bauer E."/>
            <person name="Foitzik S."/>
        </authorList>
    </citation>
    <scope>NUCLEOTIDE SEQUENCE [LARGE SCALE GENOMIC DNA]</scope>
    <source>
        <tissue evidence="1">Whole body</tissue>
    </source>
</reference>
<proteinExistence type="predicted"/>
<evidence type="ECO:0000313" key="1">
    <source>
        <dbReference type="EMBL" id="TGZ53337.1"/>
    </source>
</evidence>
<comment type="caution">
    <text evidence="1">The sequence shown here is derived from an EMBL/GenBank/DDBJ whole genome shotgun (WGS) entry which is preliminary data.</text>
</comment>
<name>A0A4S2KZ03_9HYME</name>